<evidence type="ECO:0000313" key="3">
    <source>
        <dbReference type="Proteomes" id="UP000789706"/>
    </source>
</evidence>
<reference evidence="2" key="1">
    <citation type="submission" date="2021-06" db="EMBL/GenBank/DDBJ databases">
        <authorList>
            <person name="Kallberg Y."/>
            <person name="Tangrot J."/>
            <person name="Rosling A."/>
        </authorList>
    </citation>
    <scope>NUCLEOTIDE SEQUENCE</scope>
    <source>
        <strain evidence="2">AZ414A</strain>
    </source>
</reference>
<gene>
    <name evidence="2" type="ORF">DEBURN_LOCUS9135</name>
</gene>
<accession>A0A9N9G8M9</accession>
<evidence type="ECO:0000256" key="1">
    <source>
        <dbReference type="SAM" id="MobiDB-lite"/>
    </source>
</evidence>
<dbReference type="Gene3D" id="1.20.1270.60">
    <property type="entry name" value="Arfaptin homology (AH) domain/BAR domain"/>
    <property type="match status" value="1"/>
</dbReference>
<dbReference type="SUPFAM" id="SSF103657">
    <property type="entry name" value="BAR/IMD domain-like"/>
    <property type="match status" value="1"/>
</dbReference>
<dbReference type="AlphaFoldDB" id="A0A9N9G8M9"/>
<feature type="region of interest" description="Disordered" evidence="1">
    <location>
        <begin position="254"/>
        <end position="291"/>
    </location>
</feature>
<protein>
    <submittedName>
        <fullName evidence="2">2444_t:CDS:1</fullName>
    </submittedName>
</protein>
<dbReference type="EMBL" id="CAJVPK010001604">
    <property type="protein sequence ID" value="CAG8592659.1"/>
    <property type="molecule type" value="Genomic_DNA"/>
</dbReference>
<organism evidence="2 3">
    <name type="scientific">Diversispora eburnea</name>
    <dbReference type="NCBI Taxonomy" id="1213867"/>
    <lineage>
        <taxon>Eukaryota</taxon>
        <taxon>Fungi</taxon>
        <taxon>Fungi incertae sedis</taxon>
        <taxon>Mucoromycota</taxon>
        <taxon>Glomeromycotina</taxon>
        <taxon>Glomeromycetes</taxon>
        <taxon>Diversisporales</taxon>
        <taxon>Diversisporaceae</taxon>
        <taxon>Diversispora</taxon>
    </lineage>
</organism>
<feature type="region of interest" description="Disordered" evidence="1">
    <location>
        <begin position="893"/>
        <end position="917"/>
    </location>
</feature>
<evidence type="ECO:0000313" key="2">
    <source>
        <dbReference type="EMBL" id="CAG8592659.1"/>
    </source>
</evidence>
<name>A0A9N9G8M9_9GLOM</name>
<dbReference type="Proteomes" id="UP000789706">
    <property type="component" value="Unassembled WGS sequence"/>
</dbReference>
<dbReference type="InterPro" id="IPR027267">
    <property type="entry name" value="AH/BAR_dom_sf"/>
</dbReference>
<dbReference type="OrthoDB" id="2450055at2759"/>
<sequence length="989" mass="114368">MALTQKKKRFSLFGSPPMSPLLSPIIGTSLLSNYFPSQDNSSEKHSAVTEDVRKAFEALERLVSAADAYRDLMNKLCKVSKMFSKALKDYGNCKGLENTHVMCLQATSQFYDYNAEVLTKLNKVFQKDVDSLQKFWDKYSKKVIKDERAHTDYVGDLDKQVKKIGKDYEKKSKKDNTVSLNSHNNYITSISTVGSEISRAKIEYTNQVTKREKNTHSVITQLVCKLTECQFSSFNDLLKKCGPSIAKMKEWSPFVGEDMPQPQSLDDFLDDKPVNINDKLDKSSSSEKISDSLASISEKQLTAMNYPSSESNLSEPTLSIIDDNPNSGIPTKYMQIPKPKPSTLSSLEIPNSISSSEINIPSSNDRPVNQNNQKINDLKSIPSGTSDLSIGVHADDHPFFRDEKVVEVNAAELFMENRVEKAEFKPNINKVKIKEKNFVKTSKVMENKQKEVLLQSEEENIQLKEDKSIQPQKYLISETPAVEEFAVSRKAISDESNYSTLCNNNFTLPDEESNSDEKSIVQMESPQLIISKDNNNSIDLVKKNEIMPITPIINNEDESIKASKSIYDVIKPQVSETPKIEPEAIIEKDKDEIEDEKKIMDKNIDQCKNGDKNMDQCDDEMTKTNELQIEPNNDRKERQERQERQEMQERQKDLQSNHKSLNINHQEPELEFKYSDKTLRNIPSVCSVSTDSLVEAFPTELPNRSPLLYATEQMSDGYLDNNSDYSYTHSLSHSPKPIQPELREMNSHSKYEYDMDDRKREDYRYHQDFIRYEDERRYNDLNRYSKREIIHHDYDNGYGKPSHRNRGRYINDYYHKREDLDDSYYISPRAPIHYIPRDRSPPRRYDLCATRSYSDPNKVGISVANIRDRFQTQSEERRHIHPREVPIPLHTGRVSDLTSRFGGTRNESRNDIPNSSILSRNVDHHKLNSGYRSPDDERYFCQIRREGSPIHNRHCDCYHCQPTNITNSGNVKMSHNYLYDSNFEQRNYR</sequence>
<keyword evidence="3" id="KW-1185">Reference proteome</keyword>
<feature type="compositionally biased region" description="Basic and acidic residues" evidence="1">
    <location>
        <begin position="270"/>
        <end position="290"/>
    </location>
</feature>
<feature type="compositionally biased region" description="Basic and acidic residues" evidence="1">
    <location>
        <begin position="632"/>
        <end position="656"/>
    </location>
</feature>
<comment type="caution">
    <text evidence="2">The sequence shown here is derived from an EMBL/GenBank/DDBJ whole genome shotgun (WGS) entry which is preliminary data.</text>
</comment>
<proteinExistence type="predicted"/>
<feature type="region of interest" description="Disordered" evidence="1">
    <location>
        <begin position="623"/>
        <end position="659"/>
    </location>
</feature>